<dbReference type="InterPro" id="IPR011049">
    <property type="entry name" value="Serralysin-like_metalloprot_C"/>
</dbReference>
<accession>A0ABN6GEU2</accession>
<protein>
    <recommendedName>
        <fullName evidence="3">DUF4214 domain-containing protein</fullName>
    </recommendedName>
</protein>
<evidence type="ECO:0000313" key="2">
    <source>
        <dbReference type="Proteomes" id="UP000680679"/>
    </source>
</evidence>
<evidence type="ECO:0000313" key="1">
    <source>
        <dbReference type="EMBL" id="BCU07997.1"/>
    </source>
</evidence>
<proteinExistence type="predicted"/>
<sequence length="808" mass="81011">MATAEQYQAKVSAYFFATLGRPASSAELAGYTKVLADNNGSVWKPAGASLVSYLTPLLEAATAGQSNGKIVTDMFVRLVGSQPPLILFNYYTSMLDQGTIKLKGLANAMLNDLKLMPNVDGEFSQPSNWPIHLDDQLAAGQREAMIAKTGVAVAFTAKLDTPQENNAFIKNPSPAIQLLAGVTDEASAGVAKGQIDDVIADIVSGGGSPGQTFTLTTGIDNIAGTSGNDTIIGDNTGSADTMTAGDQVKGGDGVDTLKAYVKAATAIEDVVLPQLSNVENLYIKGGKFTAGNSVDYSGKAGVTSIELSDVAAMGTAGNKYTIKTSATQSVTLTNYNSSATNTIEVDGATQVNLNGVGTDKTNNAAITVDFISATATTATLAGTGAASKVTLGNTGAALTALTIKGDKDLTITESLNGLKTINASAATGKVSVNASGATLDAAFAFTGGSGNDTLTLKAGALGLITAGSQLDGGTGTDTLVTNESAVLTAAQIAKVNATKGFEVLGFGTSGSGVDVSQLTSINQFKVGAGNLTETFTNANSASKFTIDNSSSNTGTISIANKVGEGTTTITLDTGSATTAQTLATLTLTGITTVNLTSTGSAGNVVTTLNNADNSAITVNGSADLTLTLKATAIGSKIDGSAATGKLTLTGNTTAYSAGSSLGDILIGGSGDDTLKASVNNATLTGNGGNDNFDVSVALGGTASLTTITDFSKGDLITFANKGTEVFTATKLDVSAATTLAGALDLAAAGNGGTDAIVKWFQFGGNTYVVNDQTAGATFAATDFAVKLVGLVDLSTATFDTTANTLNFQ</sequence>
<dbReference type="Proteomes" id="UP000680679">
    <property type="component" value="Chromosome"/>
</dbReference>
<dbReference type="PRINTS" id="PR00313">
    <property type="entry name" value="CABNDNGRPT"/>
</dbReference>
<gene>
    <name evidence="1" type="ORF">Atep_26740</name>
</gene>
<dbReference type="RefSeq" id="WP_213379039.1">
    <property type="nucleotide sequence ID" value="NZ_AP024563.1"/>
</dbReference>
<organism evidence="1 2">
    <name type="scientific">Allochromatium tepidum</name>
    <dbReference type="NCBI Taxonomy" id="553982"/>
    <lineage>
        <taxon>Bacteria</taxon>
        <taxon>Pseudomonadati</taxon>
        <taxon>Pseudomonadota</taxon>
        <taxon>Gammaproteobacteria</taxon>
        <taxon>Chromatiales</taxon>
        <taxon>Chromatiaceae</taxon>
        <taxon>Allochromatium</taxon>
    </lineage>
</organism>
<evidence type="ECO:0008006" key="3">
    <source>
        <dbReference type="Google" id="ProtNLM"/>
    </source>
</evidence>
<reference evidence="1 2" key="1">
    <citation type="submission" date="2021-04" db="EMBL/GenBank/DDBJ databases">
        <title>Complete genome sequencing of Allochromatium tepidum strain NZ.</title>
        <authorList>
            <person name="Tsukatani Y."/>
            <person name="Mori H."/>
        </authorList>
    </citation>
    <scope>NUCLEOTIDE SEQUENCE [LARGE SCALE GENOMIC DNA]</scope>
    <source>
        <strain evidence="1 2">NZ</strain>
    </source>
</reference>
<name>A0ABN6GEU2_9GAMM</name>
<dbReference type="SUPFAM" id="SSF51120">
    <property type="entry name" value="beta-Roll"/>
    <property type="match status" value="1"/>
</dbReference>
<keyword evidence="2" id="KW-1185">Reference proteome</keyword>
<dbReference type="EMBL" id="AP024563">
    <property type="protein sequence ID" value="BCU07997.1"/>
    <property type="molecule type" value="Genomic_DNA"/>
</dbReference>